<comment type="caution">
    <text evidence="3">The sequence shown here is derived from an EMBL/GenBank/DDBJ whole genome shotgun (WGS) entry which is preliminary data.</text>
</comment>
<evidence type="ECO:0000259" key="2">
    <source>
        <dbReference type="Pfam" id="PF07589"/>
    </source>
</evidence>
<dbReference type="RefSeq" id="WP_394398555.1">
    <property type="nucleotide sequence ID" value="NZ_JBIGHW010000007.1"/>
</dbReference>
<dbReference type="Pfam" id="PF07589">
    <property type="entry name" value="PEP-CTERM"/>
    <property type="match status" value="1"/>
</dbReference>
<evidence type="ECO:0000313" key="3">
    <source>
        <dbReference type="EMBL" id="MFG6441874.1"/>
    </source>
</evidence>
<feature type="domain" description="Ice-binding protein C-terminal" evidence="2">
    <location>
        <begin position="152"/>
        <end position="176"/>
    </location>
</feature>
<keyword evidence="4" id="KW-1185">Reference proteome</keyword>
<evidence type="ECO:0000256" key="1">
    <source>
        <dbReference type="SAM" id="SignalP"/>
    </source>
</evidence>
<accession>A0ABW7FKK3</accession>
<feature type="chain" id="PRO_5046283615" evidence="1">
    <location>
        <begin position="22"/>
        <end position="178"/>
    </location>
</feature>
<sequence length="178" mass="18067">MFRKIALSSLIALGLAGGAHAANVYAADLGNITPSFDTDGIATVGTGAFVYDFFFTASAPYVGAVSVADLPSVNLGSQRYNITGLSLSLWQDGGTLGVKDAADVFLGSFGSGDYISVQTPGSWAAGSYFFEATGTGAGTAGGRLSYTASAVAVPEPQTYAMLLAGLGAIGFLARRRRA</sequence>
<dbReference type="NCBIfam" id="NF038126">
    <property type="entry name" value="PEP_CTERM_FxDxF"/>
    <property type="match status" value="1"/>
</dbReference>
<dbReference type="InterPro" id="IPR013424">
    <property type="entry name" value="Ice-binding_C"/>
</dbReference>
<evidence type="ECO:0000313" key="4">
    <source>
        <dbReference type="Proteomes" id="UP001606301"/>
    </source>
</evidence>
<dbReference type="Proteomes" id="UP001606301">
    <property type="component" value="Unassembled WGS sequence"/>
</dbReference>
<keyword evidence="1" id="KW-0732">Signal</keyword>
<dbReference type="EMBL" id="JBIGHW010000007">
    <property type="protein sequence ID" value="MFG6441874.1"/>
    <property type="molecule type" value="Genomic_DNA"/>
</dbReference>
<feature type="signal peptide" evidence="1">
    <location>
        <begin position="1"/>
        <end position="21"/>
    </location>
</feature>
<dbReference type="NCBIfam" id="TIGR02595">
    <property type="entry name" value="PEP_CTERM"/>
    <property type="match status" value="1"/>
</dbReference>
<name>A0ABW7FKK3_9BURK</name>
<protein>
    <submittedName>
        <fullName evidence="3">FxDxF family PEP-CTERM protein</fullName>
    </submittedName>
</protein>
<proteinExistence type="predicted"/>
<organism evidence="3 4">
    <name type="scientific">Pelomonas margarita</name>
    <dbReference type="NCBI Taxonomy" id="3299031"/>
    <lineage>
        <taxon>Bacteria</taxon>
        <taxon>Pseudomonadati</taxon>
        <taxon>Pseudomonadota</taxon>
        <taxon>Betaproteobacteria</taxon>
        <taxon>Burkholderiales</taxon>
        <taxon>Sphaerotilaceae</taxon>
        <taxon>Roseateles</taxon>
    </lineage>
</organism>
<gene>
    <name evidence="3" type="ORF">ACG0Z3_14410</name>
</gene>
<reference evidence="3 4" key="1">
    <citation type="submission" date="2024-08" db="EMBL/GenBank/DDBJ databases">
        <authorList>
            <person name="Lu H."/>
        </authorList>
    </citation>
    <scope>NUCLEOTIDE SEQUENCE [LARGE SCALE GENOMIC DNA]</scope>
    <source>
        <strain evidence="3 4">LKC17W</strain>
    </source>
</reference>